<evidence type="ECO:0000256" key="1">
    <source>
        <dbReference type="SAM" id="MobiDB-lite"/>
    </source>
</evidence>
<dbReference type="EMBL" id="JBIRPU010000002">
    <property type="protein sequence ID" value="MFI0791981.1"/>
    <property type="molecule type" value="Genomic_DNA"/>
</dbReference>
<dbReference type="InterPro" id="IPR011990">
    <property type="entry name" value="TPR-like_helical_dom_sf"/>
</dbReference>
<protein>
    <recommendedName>
        <fullName evidence="4">Tetratricopeptide repeat protein</fullName>
    </recommendedName>
</protein>
<evidence type="ECO:0000313" key="3">
    <source>
        <dbReference type="Proteomes" id="UP001611075"/>
    </source>
</evidence>
<proteinExistence type="predicted"/>
<evidence type="ECO:0000313" key="2">
    <source>
        <dbReference type="EMBL" id="MFI0791981.1"/>
    </source>
</evidence>
<reference evidence="2 3" key="1">
    <citation type="submission" date="2024-10" db="EMBL/GenBank/DDBJ databases">
        <title>The Natural Products Discovery Center: Release of the First 8490 Sequenced Strains for Exploring Actinobacteria Biosynthetic Diversity.</title>
        <authorList>
            <person name="Kalkreuter E."/>
            <person name="Kautsar S.A."/>
            <person name="Yang D."/>
            <person name="Bader C.D."/>
            <person name="Teijaro C.N."/>
            <person name="Fluegel L."/>
            <person name="Davis C.M."/>
            <person name="Simpson J.R."/>
            <person name="Lauterbach L."/>
            <person name="Steele A.D."/>
            <person name="Gui C."/>
            <person name="Meng S."/>
            <person name="Li G."/>
            <person name="Viehrig K."/>
            <person name="Ye F."/>
            <person name="Su P."/>
            <person name="Kiefer A.F."/>
            <person name="Nichols A."/>
            <person name="Cepeda A.J."/>
            <person name="Yan W."/>
            <person name="Fan B."/>
            <person name="Jiang Y."/>
            <person name="Adhikari A."/>
            <person name="Zheng C.-J."/>
            <person name="Schuster L."/>
            <person name="Cowan T.M."/>
            <person name="Smanski M.J."/>
            <person name="Chevrette M.G."/>
            <person name="De Carvalho L.P.S."/>
            <person name="Shen B."/>
        </authorList>
    </citation>
    <scope>NUCLEOTIDE SEQUENCE [LARGE SCALE GENOMIC DNA]</scope>
    <source>
        <strain evidence="2 3">NPDC021253</strain>
    </source>
</reference>
<comment type="caution">
    <text evidence="2">The sequence shown here is derived from an EMBL/GenBank/DDBJ whole genome shotgun (WGS) entry which is preliminary data.</text>
</comment>
<dbReference type="RefSeq" id="WP_396676631.1">
    <property type="nucleotide sequence ID" value="NZ_JBIRPU010000002.1"/>
</dbReference>
<dbReference type="Gene3D" id="1.25.40.10">
    <property type="entry name" value="Tetratricopeptide repeat domain"/>
    <property type="match status" value="1"/>
</dbReference>
<evidence type="ECO:0008006" key="4">
    <source>
        <dbReference type="Google" id="ProtNLM"/>
    </source>
</evidence>
<keyword evidence="3" id="KW-1185">Reference proteome</keyword>
<gene>
    <name evidence="2" type="ORF">ACH4OY_04650</name>
</gene>
<sequence>MSEDDLWRMLHGTTDMPYGAGRTAALEQLLRRADAGDDRHLAFAVRMQATTGYVYGGEAGKSFVTFSWCLAEFDRDPQPYHQGYAHQLLWHFKYMVNAMLKFPELPLDRTYAVLDDMERRYRDAGHSLQAVHKHRYLVADHVGDAEAAERWYREWLTAPRDDLSDCAGCDPTTQVAHLAHVGRYDEAVALADPVLAGRLTCTEQPQAILTALLVPYLRTGRGDAARDAHREAYRRLRGNLSDLWDIGDHVEFCTLTGNEARAVEIVERHLDWLDRAPTPAAAMHFAATAAAALRRAAGAGDVTLHRRAAGDRPAGEVSAATLAAELADTATALAARFDARNGTSYQSEWIARRLATGPVGEHLPLSASLRRSSADPARSPQPAAPPAEEPAVPADATADELLDLADECLRTHRRSGLVAALAAYDERFGAAEASPRTAARRLELRAAELTEAGPEAARDVSRAALAAYRELGDQVRAQVVAGRLGVLLCMSGEDEEGLVLVREAAEFLAAHADARERAAAHDRLALALAHLERWSEALAAADRAAAEAYDDPWLAARAALHRANVLEELDRPDEFRAAAGQARRLAREVGVGELVTAAALAYARAVDDHAETVASCDEALRAAPPGARLPVRVFRARALLAADRAAEAVEDFAEAVTLCVEQGADGDAFLRWELANAYRVAGRPAEAAEVAEEAVLGLDRLGAQAEADRCRHLLVGIYVDLGELEPALALLALLARNLDGPDNLPHRAQVLEEAGGVLYDADRDALAAQRFAEAATAYRLAEAPVDELRARRREADALFWAGDGPAAVRAVEVCDGLAAVLTGQPEQPPVVTYEVALAAEVAARVLAGVGRTDEALDRLASVPARLRSIEAFGEAARAELLTGETLLHAGRPGEAESLLREVLGGLPSGSRSAARAAWLLAGALDELGRPDDAAAVRAEHGLTADEED</sequence>
<organism evidence="2 3">
    <name type="scientific">Micromonospora rubida</name>
    <dbReference type="NCBI Taxonomy" id="2697657"/>
    <lineage>
        <taxon>Bacteria</taxon>
        <taxon>Bacillati</taxon>
        <taxon>Actinomycetota</taxon>
        <taxon>Actinomycetes</taxon>
        <taxon>Micromonosporales</taxon>
        <taxon>Micromonosporaceae</taxon>
        <taxon>Micromonospora</taxon>
    </lineage>
</organism>
<feature type="compositionally biased region" description="Low complexity" evidence="1">
    <location>
        <begin position="368"/>
        <end position="381"/>
    </location>
</feature>
<dbReference type="Proteomes" id="UP001611075">
    <property type="component" value="Unassembled WGS sequence"/>
</dbReference>
<feature type="region of interest" description="Disordered" evidence="1">
    <location>
        <begin position="368"/>
        <end position="393"/>
    </location>
</feature>
<dbReference type="SUPFAM" id="SSF48452">
    <property type="entry name" value="TPR-like"/>
    <property type="match status" value="3"/>
</dbReference>
<name>A0ABW7SGG3_9ACTN</name>
<accession>A0ABW7SGG3</accession>